<proteinExistence type="predicted"/>
<protein>
    <recommendedName>
        <fullName evidence="1">DUF7745 domain-containing protein</fullName>
    </recommendedName>
</protein>
<feature type="non-terminal residue" evidence="2">
    <location>
        <position position="1"/>
    </location>
</feature>
<evidence type="ECO:0000259" key="1">
    <source>
        <dbReference type="Pfam" id="PF24924"/>
    </source>
</evidence>
<dbReference type="InterPro" id="IPR056647">
    <property type="entry name" value="DUF7745"/>
</dbReference>
<gene>
    <name evidence="2" type="ORF">CR513_44339</name>
</gene>
<keyword evidence="3" id="KW-1185">Reference proteome</keyword>
<accession>A0A371FBR7</accession>
<name>A0A371FBR7_MUCPR</name>
<dbReference type="OrthoDB" id="999756at2759"/>
<dbReference type="EMBL" id="QJKJ01009738">
    <property type="protein sequence ID" value="RDX75745.1"/>
    <property type="molecule type" value="Genomic_DNA"/>
</dbReference>
<dbReference type="Pfam" id="PF24924">
    <property type="entry name" value="DUF7745"/>
    <property type="match status" value="1"/>
</dbReference>
<comment type="caution">
    <text evidence="2">The sequence shown here is derived from an EMBL/GenBank/DDBJ whole genome shotgun (WGS) entry which is preliminary data.</text>
</comment>
<reference evidence="2" key="1">
    <citation type="submission" date="2018-05" db="EMBL/GenBank/DDBJ databases">
        <title>Draft genome of Mucuna pruriens seed.</title>
        <authorList>
            <person name="Nnadi N.E."/>
            <person name="Vos R."/>
            <person name="Hasami M.H."/>
            <person name="Devisetty U.K."/>
            <person name="Aguiy J.C."/>
        </authorList>
    </citation>
    <scope>NUCLEOTIDE SEQUENCE [LARGE SCALE GENOMIC DNA]</scope>
    <source>
        <strain evidence="2">JCA_2017</strain>
    </source>
</reference>
<dbReference type="AlphaFoldDB" id="A0A371FBR7"/>
<feature type="domain" description="DUF7745" evidence="1">
    <location>
        <begin position="8"/>
        <end position="77"/>
    </location>
</feature>
<evidence type="ECO:0000313" key="3">
    <source>
        <dbReference type="Proteomes" id="UP000257109"/>
    </source>
</evidence>
<dbReference type="Proteomes" id="UP000257109">
    <property type="component" value="Unassembled WGS sequence"/>
</dbReference>
<sequence length="115" mass="12905">MLAKMESAKMKLERIGDWQSFIDALGLLAFGVLLFPRLENYIDAAAVEAFLAQRDRQENPTMAVLANTYYTLTTEKRGQELSDVAFHCYTFGLPPTYSIIKNTPSAPSKIIERIG</sequence>
<organism evidence="2 3">
    <name type="scientific">Mucuna pruriens</name>
    <name type="common">Velvet bean</name>
    <name type="synonym">Dolichos pruriens</name>
    <dbReference type="NCBI Taxonomy" id="157652"/>
    <lineage>
        <taxon>Eukaryota</taxon>
        <taxon>Viridiplantae</taxon>
        <taxon>Streptophyta</taxon>
        <taxon>Embryophyta</taxon>
        <taxon>Tracheophyta</taxon>
        <taxon>Spermatophyta</taxon>
        <taxon>Magnoliopsida</taxon>
        <taxon>eudicotyledons</taxon>
        <taxon>Gunneridae</taxon>
        <taxon>Pentapetalae</taxon>
        <taxon>rosids</taxon>
        <taxon>fabids</taxon>
        <taxon>Fabales</taxon>
        <taxon>Fabaceae</taxon>
        <taxon>Papilionoideae</taxon>
        <taxon>50 kb inversion clade</taxon>
        <taxon>NPAAA clade</taxon>
        <taxon>indigoferoid/millettioid clade</taxon>
        <taxon>Phaseoleae</taxon>
        <taxon>Mucuna</taxon>
    </lineage>
</organism>
<evidence type="ECO:0000313" key="2">
    <source>
        <dbReference type="EMBL" id="RDX75745.1"/>
    </source>
</evidence>